<evidence type="ECO:0000313" key="2">
    <source>
        <dbReference type="Proteomes" id="UP000092573"/>
    </source>
</evidence>
<dbReference type="OrthoDB" id="9800567at2"/>
<evidence type="ECO:0000313" key="1">
    <source>
        <dbReference type="EMBL" id="ANS74412.1"/>
    </source>
</evidence>
<dbReference type="STRING" id="1462996.AWM70_07325"/>
<gene>
    <name evidence="1" type="ORF">AWM70_07325</name>
</gene>
<proteinExistence type="predicted"/>
<dbReference type="EMBL" id="CP014167">
    <property type="protein sequence ID" value="ANS74412.1"/>
    <property type="molecule type" value="Genomic_DNA"/>
</dbReference>
<dbReference type="RefSeq" id="WP_068695065.1">
    <property type="nucleotide sequence ID" value="NZ_CP014167.1"/>
</dbReference>
<dbReference type="Proteomes" id="UP000092573">
    <property type="component" value="Chromosome"/>
</dbReference>
<dbReference type="InterPro" id="IPR019646">
    <property type="entry name" value="Aminoglyc_AdlTrfase"/>
</dbReference>
<sequence length="223" mass="26417">MKGPSKLLNQQLDTIKFGLRNGEYANDSFRCIADLKRQMNGFDKPWFVAGGWTIDLFVGEVTRSHKDIDLCLFREDAEYALEYFHEWDIYVAIPGEQRLEKVRGIQDIESPRYGLHMYKDKQFLEILLTNRTDDQILFRKNTRIQMSLDEFSKKSGELPYVNPAWQLLFKSLNPREEDEHDFLIYLHRSAAERPAKLWLQENMKAMNGSPRWIEELDKHLLKT</sequence>
<dbReference type="AlphaFoldDB" id="A0A1B1MZ06"/>
<dbReference type="KEGG" id="pyg:AWM70_07325"/>
<dbReference type="Pfam" id="PF10706">
    <property type="entry name" value="Aminoglyc_resit"/>
    <property type="match status" value="1"/>
</dbReference>
<keyword evidence="2" id="KW-1185">Reference proteome</keyword>
<protein>
    <recommendedName>
        <fullName evidence="3">Amino acid transporter</fullName>
    </recommendedName>
</protein>
<organism evidence="1 2">
    <name type="scientific">Paenibacillus yonginensis</name>
    <dbReference type="NCBI Taxonomy" id="1462996"/>
    <lineage>
        <taxon>Bacteria</taxon>
        <taxon>Bacillati</taxon>
        <taxon>Bacillota</taxon>
        <taxon>Bacilli</taxon>
        <taxon>Bacillales</taxon>
        <taxon>Paenibacillaceae</taxon>
        <taxon>Paenibacillus</taxon>
    </lineage>
</organism>
<dbReference type="Gene3D" id="3.30.460.40">
    <property type="match status" value="1"/>
</dbReference>
<evidence type="ECO:0008006" key="3">
    <source>
        <dbReference type="Google" id="ProtNLM"/>
    </source>
</evidence>
<name>A0A1B1MZ06_9BACL</name>
<reference evidence="1 2" key="1">
    <citation type="submission" date="2016-01" db="EMBL/GenBank/DDBJ databases">
        <title>Complete Genome Sequence of Paenibacillus yonginensis DCY84, a novel Plant Growth-Promoting Bacteria with Elicitation of Induced Systemic Resistance.</title>
        <authorList>
            <person name="Kim Y.J."/>
            <person name="Yang D.C."/>
            <person name="Sukweenadhi J."/>
        </authorList>
    </citation>
    <scope>NUCLEOTIDE SEQUENCE [LARGE SCALE GENOMIC DNA]</scope>
    <source>
        <strain evidence="1 2">DCY84</strain>
    </source>
</reference>
<accession>A0A1B1MZ06</accession>